<accession>A0A1V3X5S6</accession>
<protein>
    <submittedName>
        <fullName evidence="2">Uncharacterized protein</fullName>
    </submittedName>
</protein>
<gene>
    <name evidence="2" type="ORF">BZL29_4497</name>
</gene>
<proteinExistence type="predicted"/>
<dbReference type="AlphaFoldDB" id="A0A1V3X5S6"/>
<organism evidence="2 3">
    <name type="scientific">Mycobacterium kansasii</name>
    <dbReference type="NCBI Taxonomy" id="1768"/>
    <lineage>
        <taxon>Bacteria</taxon>
        <taxon>Bacillati</taxon>
        <taxon>Actinomycetota</taxon>
        <taxon>Actinomycetes</taxon>
        <taxon>Mycobacteriales</taxon>
        <taxon>Mycobacteriaceae</taxon>
        <taxon>Mycobacterium</taxon>
    </lineage>
</organism>
<sequence>MEALGVPVGPVQPVAPAVREAGCTAMAVSVGPAGRGRSGGHGWQRRGRR</sequence>
<feature type="region of interest" description="Disordered" evidence="1">
    <location>
        <begin position="29"/>
        <end position="49"/>
    </location>
</feature>
<feature type="compositionally biased region" description="Gly residues" evidence="1">
    <location>
        <begin position="33"/>
        <end position="42"/>
    </location>
</feature>
<name>A0A1V3X5S6_MYCKA</name>
<evidence type="ECO:0000313" key="3">
    <source>
        <dbReference type="Proteomes" id="UP000188532"/>
    </source>
</evidence>
<dbReference type="EMBL" id="MVBN01000004">
    <property type="protein sequence ID" value="OOK74510.1"/>
    <property type="molecule type" value="Genomic_DNA"/>
</dbReference>
<comment type="caution">
    <text evidence="2">The sequence shown here is derived from an EMBL/GenBank/DDBJ whole genome shotgun (WGS) entry which is preliminary data.</text>
</comment>
<evidence type="ECO:0000313" key="2">
    <source>
        <dbReference type="EMBL" id="OOK74510.1"/>
    </source>
</evidence>
<reference evidence="2 3" key="1">
    <citation type="submission" date="2017-02" db="EMBL/GenBank/DDBJ databases">
        <title>Complete genome sequences of Mycobacterium kansasii strains isolated from rhesus macaques.</title>
        <authorList>
            <person name="Panda A."/>
            <person name="Nagaraj S."/>
            <person name="Zhao X."/>
            <person name="Tettelin H."/>
            <person name="Detolla L.J."/>
        </authorList>
    </citation>
    <scope>NUCLEOTIDE SEQUENCE [LARGE SCALE GENOMIC DNA]</scope>
    <source>
        <strain evidence="2 3">11-3469</strain>
    </source>
</reference>
<evidence type="ECO:0000256" key="1">
    <source>
        <dbReference type="SAM" id="MobiDB-lite"/>
    </source>
</evidence>
<dbReference type="Proteomes" id="UP000188532">
    <property type="component" value="Unassembled WGS sequence"/>
</dbReference>